<feature type="signal peptide" evidence="1">
    <location>
        <begin position="1"/>
        <end position="17"/>
    </location>
</feature>
<reference evidence="2 3" key="1">
    <citation type="submission" date="2019-01" db="EMBL/GenBank/DDBJ databases">
        <title>Muriicola soli sp. nov., isolated from soil.</title>
        <authorList>
            <person name="Kang H.J."/>
            <person name="Kim S.B."/>
        </authorList>
    </citation>
    <scope>NUCLEOTIDE SEQUENCE [LARGE SCALE GENOMIC DNA]</scope>
    <source>
        <strain evidence="2 3">MMS17-SY002</strain>
    </source>
</reference>
<feature type="chain" id="PRO_5019373675" evidence="1">
    <location>
        <begin position="18"/>
        <end position="135"/>
    </location>
</feature>
<proteinExistence type="predicted"/>
<protein>
    <submittedName>
        <fullName evidence="2">DUF2141 domain-containing protein</fullName>
    </submittedName>
</protein>
<keyword evidence="3" id="KW-1185">Reference proteome</keyword>
<dbReference type="Pfam" id="PF09912">
    <property type="entry name" value="DUF2141"/>
    <property type="match status" value="1"/>
</dbReference>
<evidence type="ECO:0000256" key="1">
    <source>
        <dbReference type="SAM" id="SignalP"/>
    </source>
</evidence>
<evidence type="ECO:0000313" key="2">
    <source>
        <dbReference type="EMBL" id="QBA65529.1"/>
    </source>
</evidence>
<gene>
    <name evidence="2" type="ORF">EQY75_00155</name>
</gene>
<evidence type="ECO:0000313" key="3">
    <source>
        <dbReference type="Proteomes" id="UP000290889"/>
    </source>
</evidence>
<dbReference type="AlphaFoldDB" id="A0A411ECV8"/>
<dbReference type="InterPro" id="IPR018673">
    <property type="entry name" value="DUF2141"/>
</dbReference>
<keyword evidence="1" id="KW-0732">Signal</keyword>
<organism evidence="2 3">
    <name type="scientific">Muriicola soli</name>
    <dbReference type="NCBI Taxonomy" id="2507538"/>
    <lineage>
        <taxon>Bacteria</taxon>
        <taxon>Pseudomonadati</taxon>
        <taxon>Bacteroidota</taxon>
        <taxon>Flavobacteriia</taxon>
        <taxon>Flavobacteriales</taxon>
        <taxon>Flavobacteriaceae</taxon>
        <taxon>Muriicola</taxon>
    </lineage>
</organism>
<dbReference type="KEGG" id="mur:EQY75_00155"/>
<dbReference type="Proteomes" id="UP000290889">
    <property type="component" value="Chromosome"/>
</dbReference>
<dbReference type="OrthoDB" id="9788332at2"/>
<accession>A0A411ECV8</accession>
<dbReference type="EMBL" id="CP035544">
    <property type="protein sequence ID" value="QBA65529.1"/>
    <property type="molecule type" value="Genomic_DNA"/>
</dbReference>
<name>A0A411ECV8_9FLAO</name>
<sequence>MKYLKYILLLLPCLVMAQNELTIEVEGVQSSKGKINIAIYNHAEGFLKFEEVYISDSAVATTGQTWLKISNLPSGEYALAVFHDENGNNILDTNWLGIPKEPVGFSNSRMKTFGPPSFKECSFNLNSDKAIKVIL</sequence>